<evidence type="ECO:0000313" key="1">
    <source>
        <dbReference type="EMBL" id="VDP06225.1"/>
    </source>
</evidence>
<sequence length="85" mass="10124">MSLPNNLPFFHGLFREHQLNQTRWRISGRCRIIHVHGKHHRSTRRITCRRKCKDRQTKDSIPTIEVHMELKTAVRQPISKSQSSI</sequence>
<evidence type="ECO:0000313" key="3">
    <source>
        <dbReference type="WBParaSite" id="SCUD_0000666401-mRNA-1"/>
    </source>
</evidence>
<dbReference type="AlphaFoldDB" id="A0A183JVB9"/>
<reference evidence="3" key="1">
    <citation type="submission" date="2016-06" db="UniProtKB">
        <authorList>
            <consortium name="WormBaseParasite"/>
        </authorList>
    </citation>
    <scope>IDENTIFICATION</scope>
</reference>
<dbReference type="Proteomes" id="UP000279833">
    <property type="component" value="Unassembled WGS sequence"/>
</dbReference>
<dbReference type="WBParaSite" id="SCUD_0000666401-mRNA-1">
    <property type="protein sequence ID" value="SCUD_0000666401-mRNA-1"/>
    <property type="gene ID" value="SCUD_0000666401"/>
</dbReference>
<evidence type="ECO:0000313" key="2">
    <source>
        <dbReference type="Proteomes" id="UP000279833"/>
    </source>
</evidence>
<gene>
    <name evidence="1" type="ORF">SCUD_LOCUS6664</name>
</gene>
<keyword evidence="2" id="KW-1185">Reference proteome</keyword>
<proteinExistence type="predicted"/>
<organism evidence="3">
    <name type="scientific">Schistosoma curassoni</name>
    <dbReference type="NCBI Taxonomy" id="6186"/>
    <lineage>
        <taxon>Eukaryota</taxon>
        <taxon>Metazoa</taxon>
        <taxon>Spiralia</taxon>
        <taxon>Lophotrochozoa</taxon>
        <taxon>Platyhelminthes</taxon>
        <taxon>Trematoda</taxon>
        <taxon>Digenea</taxon>
        <taxon>Strigeidida</taxon>
        <taxon>Schistosomatoidea</taxon>
        <taxon>Schistosomatidae</taxon>
        <taxon>Schistosoma</taxon>
    </lineage>
</organism>
<accession>A0A183JVB9</accession>
<dbReference type="EMBL" id="UZAK01015971">
    <property type="protein sequence ID" value="VDP06225.1"/>
    <property type="molecule type" value="Genomic_DNA"/>
</dbReference>
<name>A0A183JVB9_9TREM</name>
<protein>
    <submittedName>
        <fullName evidence="3">FLYWCH-type domain-containing protein</fullName>
    </submittedName>
</protein>
<reference evidence="1 2" key="2">
    <citation type="submission" date="2018-11" db="EMBL/GenBank/DDBJ databases">
        <authorList>
            <consortium name="Pathogen Informatics"/>
        </authorList>
    </citation>
    <scope>NUCLEOTIDE SEQUENCE [LARGE SCALE GENOMIC DNA]</scope>
    <source>
        <strain evidence="1">Dakar</strain>
        <strain evidence="2">Dakar, Senegal</strain>
    </source>
</reference>